<accession>A0ACC2C986</accession>
<organism evidence="1 2">
    <name type="scientific">Diphasiastrum complanatum</name>
    <name type="common">Issler's clubmoss</name>
    <name type="synonym">Lycopodium complanatum</name>
    <dbReference type="NCBI Taxonomy" id="34168"/>
    <lineage>
        <taxon>Eukaryota</taxon>
        <taxon>Viridiplantae</taxon>
        <taxon>Streptophyta</taxon>
        <taxon>Embryophyta</taxon>
        <taxon>Tracheophyta</taxon>
        <taxon>Lycopodiopsida</taxon>
        <taxon>Lycopodiales</taxon>
        <taxon>Lycopodiaceae</taxon>
        <taxon>Lycopodioideae</taxon>
        <taxon>Diphasiastrum</taxon>
    </lineage>
</organism>
<evidence type="ECO:0000313" key="2">
    <source>
        <dbReference type="Proteomes" id="UP001162992"/>
    </source>
</evidence>
<gene>
    <name evidence="1" type="ORF">O6H91_11G054400</name>
</gene>
<evidence type="ECO:0000313" key="1">
    <source>
        <dbReference type="EMBL" id="KAJ7538563.1"/>
    </source>
</evidence>
<sequence>MKLPLQTLHCSDCSKRDSSLDFVTRGAVTSSSHEASSEVDVDHQLKPVSMMVNTLVSTGLVGNTVIRSTSAVHLREPERAPDGTFKCTLNTDATMTIPGSNAQYIPIREIKDGACSSFLEQLTSPLSDISSHNVNTNLDSEMANVSIRSFRVQPYSSQSSNRNVTVNSSHPDVPICGTLSFEEKESCCIKTDDQCVSLSNVQGGFIPGNCLTNAEMPLDINAFEVESPSKPGNSEAILQSLPHQFRSSDARAREIVKLSLAPFDERERDKLDVVEKDEICSPENPGYLEENAEDVTEKEMSSESHICAIDYDEAYEFRQSQVEVIDIWRDELYQAVQYNAASFPPKTTDDYQKRLKLSAQSKPAIHSQEDNIVIKKCLEPLCDSNFLRDKKRTQTSQFEHILVDEEAPALKRCKVVGSTVLDGKVMTRKPKTSHTGRLDLLVDVLQAASSSSFATEASFSGSIEQVQINENSHSTSPSFKRNFISGKRESSMLPTRVLKRASSLNGNEGEDSISTKVYEFSKCQKLPAYEKRHIAAQSIQAEFPVERVGNTGRLKHPRNRALPAWLRDSVLPPWKKGGPKDPIQCSEDSRQNRKENISRTFLSSDETLTNNQTTCSSHTSLSGGEKRKCKLAKSLIHGNKKAIPIAVQKRPKLPGGLSEVEAGLDSMKISNSAVLVERDLDPSVSQCASRHFASNNMPALHPLEDFDVGDIVWAKSSCKKNDPCWPAKVVDPWNDTPESVRSMCVPGRLCVMFYGSSRAKGRERDYAWVRQGMLFPFIDYLEKFHCQTSLNGSRPSDFLFAIEEATLAEAGFENCTDLPGGSHPSLRDSPTLGSPQLGELDDASKPQPNSGQTKVVQSGSRLRNICIGCGATLSIRLSKQQKNASSEDSPLCQHCLKLYKSGQYCGVCKKLWHLVDKGNWVQCDNCKLWIHAECDNISSKHLKDLENGTEYTCPDCKRLQGIVTPTKVKWAKRVGDDLNSYYIPERLAVFCSGMQGDYLPKYHHICCNCPECGGKIFRPSSWEKHTGCRKKKWKESIKVQDLNQTLFSWIQYMLDGGAVGLAYEGNGVCLPTFMRVKELAACLEKPYNAVQVNWTLERCAVCGLVEDYEDNKIIICNRCQVAIHEACYGVKASEITGSWVCRVCETPKVDRECCLCPVKGGALKPSTIDGLWVHLTCAWFTHEVRFKDELMMEPIEGLMKIDPAKFREVCEVCKQAHGACTHCIKCSKGYHPMCALRAGYHMEVQVVSGNNQAPKTRNISYCKRHKAPNSDVFVHFNSPHARLMTRKQQCPNSEETSLGSLVVASRLSNNLEKSFQQFKRTKYSSAARCQAYVTNDKRTSKDAVAYRVSGYSWHPVDAIHDLRGCSEPEPGEVVEIKERLAILQKTEKSLVCFGKSAIHGWGLFARRPIQEGEMVLEYRGERVRRSVADLREKRYCIQGKDCYLFKISEEIVIDATEKGNIGRLINHSCEPTCYARILSVEGEGESRIVLIARNNVAIGQELTYDYQFDQEEKKISCLCGSTKCRQFMN</sequence>
<keyword evidence="2" id="KW-1185">Reference proteome</keyword>
<dbReference type="EMBL" id="CM055102">
    <property type="protein sequence ID" value="KAJ7538563.1"/>
    <property type="molecule type" value="Genomic_DNA"/>
</dbReference>
<dbReference type="Proteomes" id="UP001162992">
    <property type="component" value="Chromosome 11"/>
</dbReference>
<comment type="caution">
    <text evidence="1">The sequence shown here is derived from an EMBL/GenBank/DDBJ whole genome shotgun (WGS) entry which is preliminary data.</text>
</comment>
<reference evidence="2" key="1">
    <citation type="journal article" date="2024" name="Proc. Natl. Acad. Sci. U.S.A.">
        <title>Extraordinary preservation of gene collinearity over three hundred million years revealed in homosporous lycophytes.</title>
        <authorList>
            <person name="Li C."/>
            <person name="Wickell D."/>
            <person name="Kuo L.Y."/>
            <person name="Chen X."/>
            <person name="Nie B."/>
            <person name="Liao X."/>
            <person name="Peng D."/>
            <person name="Ji J."/>
            <person name="Jenkins J."/>
            <person name="Williams M."/>
            <person name="Shu S."/>
            <person name="Plott C."/>
            <person name="Barry K."/>
            <person name="Rajasekar S."/>
            <person name="Grimwood J."/>
            <person name="Han X."/>
            <person name="Sun S."/>
            <person name="Hou Z."/>
            <person name="He W."/>
            <person name="Dai G."/>
            <person name="Sun C."/>
            <person name="Schmutz J."/>
            <person name="Leebens-Mack J.H."/>
            <person name="Li F.W."/>
            <person name="Wang L."/>
        </authorList>
    </citation>
    <scope>NUCLEOTIDE SEQUENCE [LARGE SCALE GENOMIC DNA]</scope>
    <source>
        <strain evidence="2">cv. PW_Plant_1</strain>
    </source>
</reference>
<protein>
    <submittedName>
        <fullName evidence="1">Uncharacterized protein</fullName>
    </submittedName>
</protein>
<proteinExistence type="predicted"/>
<name>A0ACC2C986_DIPCM</name>